<dbReference type="EMBL" id="JBHUKU010000020">
    <property type="protein sequence ID" value="MFD2462985.1"/>
    <property type="molecule type" value="Genomic_DNA"/>
</dbReference>
<evidence type="ECO:0000256" key="1">
    <source>
        <dbReference type="ARBA" id="ARBA00023015"/>
    </source>
</evidence>
<feature type="domain" description="HTH tetR-type" evidence="5">
    <location>
        <begin position="13"/>
        <end position="73"/>
    </location>
</feature>
<evidence type="ECO:0000256" key="4">
    <source>
        <dbReference type="PROSITE-ProRule" id="PRU00335"/>
    </source>
</evidence>
<feature type="DNA-binding region" description="H-T-H motif" evidence="4">
    <location>
        <begin position="36"/>
        <end position="55"/>
    </location>
</feature>
<dbReference type="Gene3D" id="1.10.10.60">
    <property type="entry name" value="Homeodomain-like"/>
    <property type="match status" value="1"/>
</dbReference>
<dbReference type="InterPro" id="IPR041347">
    <property type="entry name" value="MftR_C"/>
</dbReference>
<dbReference type="InterPro" id="IPR050109">
    <property type="entry name" value="HTH-type_TetR-like_transc_reg"/>
</dbReference>
<keyword evidence="1" id="KW-0805">Transcription regulation</keyword>
<evidence type="ECO:0000259" key="5">
    <source>
        <dbReference type="PROSITE" id="PS50977"/>
    </source>
</evidence>
<keyword evidence="3" id="KW-0804">Transcription</keyword>
<dbReference type="Pfam" id="PF17754">
    <property type="entry name" value="TetR_C_14"/>
    <property type="match status" value="1"/>
</dbReference>
<evidence type="ECO:0000256" key="2">
    <source>
        <dbReference type="ARBA" id="ARBA00023125"/>
    </source>
</evidence>
<comment type="caution">
    <text evidence="6">The sequence shown here is derived from an EMBL/GenBank/DDBJ whole genome shotgun (WGS) entry which is preliminary data.</text>
</comment>
<evidence type="ECO:0000313" key="7">
    <source>
        <dbReference type="Proteomes" id="UP001597419"/>
    </source>
</evidence>
<accession>A0ABW5GQ88</accession>
<dbReference type="RefSeq" id="WP_345392758.1">
    <property type="nucleotide sequence ID" value="NZ_BAABHG010000005.1"/>
</dbReference>
<reference evidence="7" key="1">
    <citation type="journal article" date="2019" name="Int. J. Syst. Evol. Microbiol.">
        <title>The Global Catalogue of Microorganisms (GCM) 10K type strain sequencing project: providing services to taxonomists for standard genome sequencing and annotation.</title>
        <authorList>
            <consortium name="The Broad Institute Genomics Platform"/>
            <consortium name="The Broad Institute Genome Sequencing Center for Infectious Disease"/>
            <person name="Wu L."/>
            <person name="Ma J."/>
        </authorList>
    </citation>
    <scope>NUCLEOTIDE SEQUENCE [LARGE SCALE GENOMIC DNA]</scope>
    <source>
        <strain evidence="7">CGMCC 4.7643</strain>
    </source>
</reference>
<keyword evidence="7" id="KW-1185">Reference proteome</keyword>
<dbReference type="PRINTS" id="PR00455">
    <property type="entry name" value="HTHTETR"/>
</dbReference>
<dbReference type="Pfam" id="PF00440">
    <property type="entry name" value="TetR_N"/>
    <property type="match status" value="1"/>
</dbReference>
<evidence type="ECO:0000313" key="6">
    <source>
        <dbReference type="EMBL" id="MFD2462985.1"/>
    </source>
</evidence>
<keyword evidence="2 4" id="KW-0238">DNA-binding</keyword>
<organism evidence="6 7">
    <name type="scientific">Amycolatopsis samaneae</name>
    <dbReference type="NCBI Taxonomy" id="664691"/>
    <lineage>
        <taxon>Bacteria</taxon>
        <taxon>Bacillati</taxon>
        <taxon>Actinomycetota</taxon>
        <taxon>Actinomycetes</taxon>
        <taxon>Pseudonocardiales</taxon>
        <taxon>Pseudonocardiaceae</taxon>
        <taxon>Amycolatopsis</taxon>
    </lineage>
</organism>
<dbReference type="SUPFAM" id="SSF46689">
    <property type="entry name" value="Homeodomain-like"/>
    <property type="match status" value="1"/>
</dbReference>
<dbReference type="InterPro" id="IPR001647">
    <property type="entry name" value="HTH_TetR"/>
</dbReference>
<dbReference type="PANTHER" id="PTHR30055:SF234">
    <property type="entry name" value="HTH-TYPE TRANSCRIPTIONAL REGULATOR BETI"/>
    <property type="match status" value="1"/>
</dbReference>
<dbReference type="InterPro" id="IPR009057">
    <property type="entry name" value="Homeodomain-like_sf"/>
</dbReference>
<name>A0ABW5GQ88_9PSEU</name>
<dbReference type="Proteomes" id="UP001597419">
    <property type="component" value="Unassembled WGS sequence"/>
</dbReference>
<gene>
    <name evidence="6" type="ORF">ACFSYJ_30550</name>
</gene>
<dbReference type="Gene3D" id="1.10.357.10">
    <property type="entry name" value="Tetracycline Repressor, domain 2"/>
    <property type="match status" value="1"/>
</dbReference>
<dbReference type="PANTHER" id="PTHR30055">
    <property type="entry name" value="HTH-TYPE TRANSCRIPTIONAL REGULATOR RUTR"/>
    <property type="match status" value="1"/>
</dbReference>
<dbReference type="PROSITE" id="PS50977">
    <property type="entry name" value="HTH_TETR_2"/>
    <property type="match status" value="1"/>
</dbReference>
<sequence length="192" mass="21371">MENQPGRRERKKAQTRKALADAALELFLARGYDQVAVKEVANAADVSVTTLFKYFPTKEALVFDLDAEIETGLMAAVRERAPGRSIPRALREHILNWVDEVTTSPHTEAFTRLIEQTPALRAYGARMWLRHETTLARTIAADIGAPEEDVTCAALARFALESVDLARRYPDAPQALGPIFDLLERGWSAARP</sequence>
<proteinExistence type="predicted"/>
<protein>
    <submittedName>
        <fullName evidence="6">TetR/AcrR family transcriptional regulator</fullName>
    </submittedName>
</protein>
<evidence type="ECO:0000256" key="3">
    <source>
        <dbReference type="ARBA" id="ARBA00023163"/>
    </source>
</evidence>